<dbReference type="Proteomes" id="UP000235965">
    <property type="component" value="Unassembled WGS sequence"/>
</dbReference>
<evidence type="ECO:0000313" key="2">
    <source>
        <dbReference type="Proteomes" id="UP000235965"/>
    </source>
</evidence>
<keyword evidence="2" id="KW-1185">Reference proteome</keyword>
<sequence length="59" mass="6661">MQICRISFLSKIIYSKEILHPPENQMGLKLNGTRQLLVCADDLNLLGDNMDTIKRITGS</sequence>
<accession>A0A2J7R005</accession>
<dbReference type="AlphaFoldDB" id="A0A2J7R005"/>
<comment type="caution">
    <text evidence="1">The sequence shown here is derived from an EMBL/GenBank/DDBJ whole genome shotgun (WGS) entry which is preliminary data.</text>
</comment>
<reference evidence="1 2" key="1">
    <citation type="submission" date="2017-12" db="EMBL/GenBank/DDBJ databases">
        <title>Hemimetabolous genomes reveal molecular basis of termite eusociality.</title>
        <authorList>
            <person name="Harrison M.C."/>
            <person name="Jongepier E."/>
            <person name="Robertson H.M."/>
            <person name="Arning N."/>
            <person name="Bitard-Feildel T."/>
            <person name="Chao H."/>
            <person name="Childers C.P."/>
            <person name="Dinh H."/>
            <person name="Doddapaneni H."/>
            <person name="Dugan S."/>
            <person name="Gowin J."/>
            <person name="Greiner C."/>
            <person name="Han Y."/>
            <person name="Hu H."/>
            <person name="Hughes D.S.T."/>
            <person name="Huylmans A.-K."/>
            <person name="Kemena C."/>
            <person name="Kremer L.P.M."/>
            <person name="Lee S.L."/>
            <person name="Lopez-Ezquerra A."/>
            <person name="Mallet L."/>
            <person name="Monroy-Kuhn J.M."/>
            <person name="Moser A."/>
            <person name="Murali S.C."/>
            <person name="Muzny D.M."/>
            <person name="Otani S."/>
            <person name="Piulachs M.-D."/>
            <person name="Poelchau M."/>
            <person name="Qu J."/>
            <person name="Schaub F."/>
            <person name="Wada-Katsumata A."/>
            <person name="Worley K.C."/>
            <person name="Xie Q."/>
            <person name="Ylla G."/>
            <person name="Poulsen M."/>
            <person name="Gibbs R.A."/>
            <person name="Schal C."/>
            <person name="Richards S."/>
            <person name="Belles X."/>
            <person name="Korb J."/>
            <person name="Bornberg-Bauer E."/>
        </authorList>
    </citation>
    <scope>NUCLEOTIDE SEQUENCE [LARGE SCALE GENOMIC DNA]</scope>
    <source>
        <tissue evidence="1">Whole body</tissue>
    </source>
</reference>
<organism evidence="1 2">
    <name type="scientific">Cryptotermes secundus</name>
    <dbReference type="NCBI Taxonomy" id="105785"/>
    <lineage>
        <taxon>Eukaryota</taxon>
        <taxon>Metazoa</taxon>
        <taxon>Ecdysozoa</taxon>
        <taxon>Arthropoda</taxon>
        <taxon>Hexapoda</taxon>
        <taxon>Insecta</taxon>
        <taxon>Pterygota</taxon>
        <taxon>Neoptera</taxon>
        <taxon>Polyneoptera</taxon>
        <taxon>Dictyoptera</taxon>
        <taxon>Blattodea</taxon>
        <taxon>Blattoidea</taxon>
        <taxon>Termitoidae</taxon>
        <taxon>Kalotermitidae</taxon>
        <taxon>Cryptotermitinae</taxon>
        <taxon>Cryptotermes</taxon>
    </lineage>
</organism>
<protein>
    <submittedName>
        <fullName evidence="1">Uncharacterized protein</fullName>
    </submittedName>
</protein>
<dbReference type="EMBL" id="NEVH01008584">
    <property type="protein sequence ID" value="PNF34155.1"/>
    <property type="molecule type" value="Genomic_DNA"/>
</dbReference>
<proteinExistence type="predicted"/>
<dbReference type="InParanoid" id="A0A2J7R005"/>
<evidence type="ECO:0000313" key="1">
    <source>
        <dbReference type="EMBL" id="PNF34155.1"/>
    </source>
</evidence>
<name>A0A2J7R005_9NEOP</name>
<gene>
    <name evidence="1" type="ORF">B7P43_G18331</name>
</gene>